<dbReference type="GO" id="GO:0005524">
    <property type="term" value="F:ATP binding"/>
    <property type="evidence" value="ECO:0007669"/>
    <property type="project" value="UniProtKB-UniRule"/>
</dbReference>
<dbReference type="FunFam" id="3.90.1490.10:FF:000001">
    <property type="entry name" value="Diphthine--ammonia ligase"/>
    <property type="match status" value="1"/>
</dbReference>
<dbReference type="SUPFAM" id="SSF52402">
    <property type="entry name" value="Adenine nucleotide alpha hydrolases-like"/>
    <property type="match status" value="1"/>
</dbReference>
<evidence type="ECO:0000313" key="12">
    <source>
        <dbReference type="WBParaSite" id="sdigi.contig181.g5763.t1"/>
    </source>
</evidence>
<protein>
    <recommendedName>
        <fullName evidence="4 9">Diphthine--ammonia ligase</fullName>
        <ecNumber evidence="3 9">6.3.1.14</ecNumber>
    </recommendedName>
</protein>
<dbReference type="PANTHER" id="PTHR12196:SF2">
    <property type="entry name" value="DIPHTHINE--AMMONIA LIGASE"/>
    <property type="match status" value="1"/>
</dbReference>
<dbReference type="AlphaFoldDB" id="A0A915PHZ2"/>
<comment type="function">
    <text evidence="9">Amidase that catalyzes the last step of diphthamide biosynthesis using ammonium and ATP.</text>
</comment>
<dbReference type="Gene3D" id="3.40.50.620">
    <property type="entry name" value="HUPs"/>
    <property type="match status" value="1"/>
</dbReference>
<organism evidence="11 12">
    <name type="scientific">Setaria digitata</name>
    <dbReference type="NCBI Taxonomy" id="48799"/>
    <lineage>
        <taxon>Eukaryota</taxon>
        <taxon>Metazoa</taxon>
        <taxon>Ecdysozoa</taxon>
        <taxon>Nematoda</taxon>
        <taxon>Chromadorea</taxon>
        <taxon>Rhabditida</taxon>
        <taxon>Spirurina</taxon>
        <taxon>Spiruromorpha</taxon>
        <taxon>Filarioidea</taxon>
        <taxon>Setariidae</taxon>
        <taxon>Setaria</taxon>
    </lineage>
</organism>
<dbReference type="EC" id="6.3.1.14" evidence="3 9"/>
<dbReference type="CDD" id="cd01994">
    <property type="entry name" value="AANH_PF0828-like"/>
    <property type="match status" value="1"/>
</dbReference>
<evidence type="ECO:0000256" key="6">
    <source>
        <dbReference type="ARBA" id="ARBA00022741"/>
    </source>
</evidence>
<dbReference type="Pfam" id="PF01902">
    <property type="entry name" value="Diphthami_syn_2"/>
    <property type="match status" value="1"/>
</dbReference>
<dbReference type="InterPro" id="IPR002761">
    <property type="entry name" value="Diphthami_syn_dom"/>
</dbReference>
<proteinExistence type="inferred from homology"/>
<dbReference type="NCBIfam" id="TIGR00290">
    <property type="entry name" value="MJ0570_dom"/>
    <property type="match status" value="1"/>
</dbReference>
<reference evidence="12" key="1">
    <citation type="submission" date="2022-11" db="UniProtKB">
        <authorList>
            <consortium name="WormBaseParasite"/>
        </authorList>
    </citation>
    <scope>IDENTIFICATION</scope>
</reference>
<dbReference type="Gene3D" id="3.90.1490.10">
    <property type="entry name" value="putative n-type atp pyrophosphatase, domain 2"/>
    <property type="match status" value="1"/>
</dbReference>
<feature type="domain" description="Diphthamide synthase" evidence="10">
    <location>
        <begin position="23"/>
        <end position="257"/>
    </location>
</feature>
<dbReference type="PANTHER" id="PTHR12196">
    <property type="entry name" value="DOMAIN OF UNKNOWN FUNCTION 71 DUF71 -CONTAINING PROTEIN"/>
    <property type="match status" value="1"/>
</dbReference>
<accession>A0A915PHZ2</accession>
<dbReference type="GO" id="GO:0017183">
    <property type="term" value="P:protein histidyl modification to diphthamide"/>
    <property type="evidence" value="ECO:0007669"/>
    <property type="project" value="TreeGrafter"/>
</dbReference>
<dbReference type="WBParaSite" id="sdigi.contig181.g5763.t1">
    <property type="protein sequence ID" value="sdigi.contig181.g5763.t1"/>
    <property type="gene ID" value="sdigi.contig181.g5763"/>
</dbReference>
<comment type="similarity">
    <text evidence="2 9">Belongs to the Diphthine--ammonia ligase family.</text>
</comment>
<comment type="catalytic activity">
    <reaction evidence="8 9">
        <text>diphthine-[translation elongation factor 2] + NH4(+) + ATP = diphthamide-[translation elongation factor 2] + AMP + diphosphate + H(+)</text>
        <dbReference type="Rhea" id="RHEA:19753"/>
        <dbReference type="Rhea" id="RHEA-COMP:10172"/>
        <dbReference type="Rhea" id="RHEA-COMP:10174"/>
        <dbReference type="ChEBI" id="CHEBI:15378"/>
        <dbReference type="ChEBI" id="CHEBI:16692"/>
        <dbReference type="ChEBI" id="CHEBI:28938"/>
        <dbReference type="ChEBI" id="CHEBI:30616"/>
        <dbReference type="ChEBI" id="CHEBI:33019"/>
        <dbReference type="ChEBI" id="CHEBI:82696"/>
        <dbReference type="ChEBI" id="CHEBI:456215"/>
        <dbReference type="EC" id="6.3.1.14"/>
    </reaction>
</comment>
<evidence type="ECO:0000256" key="2">
    <source>
        <dbReference type="ARBA" id="ARBA00008496"/>
    </source>
</evidence>
<dbReference type="InterPro" id="IPR014729">
    <property type="entry name" value="Rossmann-like_a/b/a_fold"/>
</dbReference>
<evidence type="ECO:0000256" key="7">
    <source>
        <dbReference type="ARBA" id="ARBA00022840"/>
    </source>
</evidence>
<dbReference type="GO" id="GO:0017178">
    <property type="term" value="F:diphthine-ammonia ligase activity"/>
    <property type="evidence" value="ECO:0007669"/>
    <property type="project" value="UniProtKB-UniRule"/>
</dbReference>
<comment type="pathway">
    <text evidence="1 9">Protein modification; peptidyl-diphthamide biosynthesis.</text>
</comment>
<evidence type="ECO:0000256" key="5">
    <source>
        <dbReference type="ARBA" id="ARBA00022598"/>
    </source>
</evidence>
<keyword evidence="5 9" id="KW-0436">Ligase</keyword>
<sequence length="270" mass="30026">MPLGEKLFFMGRAAAAIKKEGQMKVVGLVSGGKDSCYNLMLCEKYGHEIVCLANLYPPDECTQEMDSYMYQCVAHNALQVYGEACGLPLYRRPIQGRPIGTGAFYEETANDEVEDLYELLAFIKQKHPEIEAVSSGAILSSYQKNRIENVCRRLNLISLTYLWNTDQASLLDEIISSGIEAVVVKVAALGLSAKHLGKTLIEMKDLLLHLSSRYGVHICGEGGEYETLVTDCPFFKNRIVLDETSVVEHSANDFAPVAYLSLTKFHLENK</sequence>
<dbReference type="PIRSF" id="PIRSF039123">
    <property type="entry name" value="Diphthamide_synthase"/>
    <property type="match status" value="1"/>
</dbReference>
<keyword evidence="11" id="KW-1185">Reference proteome</keyword>
<evidence type="ECO:0000259" key="10">
    <source>
        <dbReference type="Pfam" id="PF01902"/>
    </source>
</evidence>
<dbReference type="InterPro" id="IPR030662">
    <property type="entry name" value="DPH6/MJ0570"/>
</dbReference>
<name>A0A915PHZ2_9BILA</name>
<evidence type="ECO:0000256" key="4">
    <source>
        <dbReference type="ARBA" id="ARBA00018426"/>
    </source>
</evidence>
<evidence type="ECO:0000256" key="8">
    <source>
        <dbReference type="ARBA" id="ARBA00048108"/>
    </source>
</evidence>
<dbReference type="Proteomes" id="UP000887581">
    <property type="component" value="Unplaced"/>
</dbReference>
<evidence type="ECO:0000256" key="1">
    <source>
        <dbReference type="ARBA" id="ARBA00005156"/>
    </source>
</evidence>
<evidence type="ECO:0000313" key="11">
    <source>
        <dbReference type="Proteomes" id="UP000887581"/>
    </source>
</evidence>
<dbReference type="FunFam" id="3.40.50.620:FF:000145">
    <property type="entry name" value="ATP-binding domain containing protein"/>
    <property type="match status" value="1"/>
</dbReference>
<keyword evidence="7 9" id="KW-0067">ATP-binding</keyword>
<evidence type="ECO:0000256" key="3">
    <source>
        <dbReference type="ARBA" id="ARBA00012089"/>
    </source>
</evidence>
<keyword evidence="6 9" id="KW-0547">Nucleotide-binding</keyword>
<evidence type="ECO:0000256" key="9">
    <source>
        <dbReference type="PIRNR" id="PIRNR039123"/>
    </source>
</evidence>